<name>A0A8J4Z269_CHIOP</name>
<dbReference type="Proteomes" id="UP000770661">
    <property type="component" value="Unassembled WGS sequence"/>
</dbReference>
<dbReference type="EMBL" id="JACEEZ010001126">
    <property type="protein sequence ID" value="KAG0729470.1"/>
    <property type="molecule type" value="Genomic_DNA"/>
</dbReference>
<dbReference type="PROSITE" id="PS50835">
    <property type="entry name" value="IG_LIKE"/>
    <property type="match status" value="2"/>
</dbReference>
<dbReference type="PANTHER" id="PTHR21261">
    <property type="entry name" value="BEAT PROTEIN"/>
    <property type="match status" value="1"/>
</dbReference>
<sequence length="486" mass="52131">MHLWRAGACGGGSVMHVWRSGSCGGGSVMHLWRAGACGGGSVMHLWRAGACGGGSVMHLWRAGACGGGSGLVGGMVGALLVVGLTASTLFTLAGIEAAAAGTFTDKTVQITELQVPESPSAGHNVTLTCRFRLGGPGHHLYTVNWWRGKDQFYTYKGSNYDPKHAYSFRGIRVVKEASTEDSVVLLNVSEATSGVFKCEVMGEGPSFRTAVKTKLMTVTVPPRSVQIEAPGRPRPLWYRPAQEVLLNCTARGAKPRTALAWMVNGRQVRQTHLYQYADRVDKRGRVTSTLGLRWRAPDFFEGRRATVTCRASVGAYSTTTSDTVFLDTASSARYNHYASGDKEPQSAVPPKEPRPWPVPQPKEPRPWPVPQPKEPRQWPVPPPPRSRGHGQCPTPRSRSHGQCRTSSTDEAITGSCRSPACPALAMASAPWGEGTGHGLGSLGWGTGHGLGSLGGHAGLVLLHNRPLPLDSRIQDFVFTQLSPVYP</sequence>
<dbReference type="OrthoDB" id="6415662at2759"/>
<dbReference type="InterPro" id="IPR003599">
    <property type="entry name" value="Ig_sub"/>
</dbReference>
<evidence type="ECO:0000256" key="4">
    <source>
        <dbReference type="SAM" id="MobiDB-lite"/>
    </source>
</evidence>
<dbReference type="InterPro" id="IPR036179">
    <property type="entry name" value="Ig-like_dom_sf"/>
</dbReference>
<gene>
    <name evidence="6" type="ORF">GWK47_030261</name>
</gene>
<reference evidence="6" key="1">
    <citation type="submission" date="2020-07" db="EMBL/GenBank/DDBJ databases">
        <title>The High-quality genome of the commercially important snow crab, Chionoecetes opilio.</title>
        <authorList>
            <person name="Jeong J.-H."/>
            <person name="Ryu S."/>
        </authorList>
    </citation>
    <scope>NUCLEOTIDE SEQUENCE</scope>
    <source>
        <strain evidence="6">MADBK_172401_WGS</strain>
        <tissue evidence="6">Digestive gland</tissue>
    </source>
</reference>
<evidence type="ECO:0000256" key="2">
    <source>
        <dbReference type="ARBA" id="ARBA00023136"/>
    </source>
</evidence>
<feature type="compositionally biased region" description="Pro residues" evidence="4">
    <location>
        <begin position="355"/>
        <end position="385"/>
    </location>
</feature>
<organism evidence="6 7">
    <name type="scientific">Chionoecetes opilio</name>
    <name type="common">Atlantic snow crab</name>
    <name type="synonym">Cancer opilio</name>
    <dbReference type="NCBI Taxonomy" id="41210"/>
    <lineage>
        <taxon>Eukaryota</taxon>
        <taxon>Metazoa</taxon>
        <taxon>Ecdysozoa</taxon>
        <taxon>Arthropoda</taxon>
        <taxon>Crustacea</taxon>
        <taxon>Multicrustacea</taxon>
        <taxon>Malacostraca</taxon>
        <taxon>Eumalacostraca</taxon>
        <taxon>Eucarida</taxon>
        <taxon>Decapoda</taxon>
        <taxon>Pleocyemata</taxon>
        <taxon>Brachyura</taxon>
        <taxon>Eubrachyura</taxon>
        <taxon>Majoidea</taxon>
        <taxon>Majidae</taxon>
        <taxon>Chionoecetes</taxon>
    </lineage>
</organism>
<keyword evidence="7" id="KW-1185">Reference proteome</keyword>
<evidence type="ECO:0000259" key="5">
    <source>
        <dbReference type="PROSITE" id="PS50835"/>
    </source>
</evidence>
<dbReference type="InterPro" id="IPR007110">
    <property type="entry name" value="Ig-like_dom"/>
</dbReference>
<evidence type="ECO:0000256" key="3">
    <source>
        <dbReference type="ARBA" id="ARBA00023157"/>
    </source>
</evidence>
<dbReference type="Pfam" id="PF08205">
    <property type="entry name" value="C2-set_2"/>
    <property type="match status" value="1"/>
</dbReference>
<dbReference type="GO" id="GO:0016020">
    <property type="term" value="C:membrane"/>
    <property type="evidence" value="ECO:0007669"/>
    <property type="project" value="UniProtKB-SubCell"/>
</dbReference>
<proteinExistence type="predicted"/>
<dbReference type="AlphaFoldDB" id="A0A8J4Z269"/>
<evidence type="ECO:0000256" key="1">
    <source>
        <dbReference type="ARBA" id="ARBA00004167"/>
    </source>
</evidence>
<dbReference type="Gene3D" id="2.60.40.10">
    <property type="entry name" value="Immunoglobulins"/>
    <property type="match status" value="2"/>
</dbReference>
<dbReference type="InterPro" id="IPR013162">
    <property type="entry name" value="CD80_C2-set"/>
</dbReference>
<feature type="region of interest" description="Disordered" evidence="4">
    <location>
        <begin position="336"/>
        <end position="412"/>
    </location>
</feature>
<dbReference type="PANTHER" id="PTHR21261:SF15">
    <property type="entry name" value="BEATEN PATH IIIA, ISOFORM D-RELATED"/>
    <property type="match status" value="1"/>
</dbReference>
<accession>A0A8J4Z269</accession>
<dbReference type="SUPFAM" id="SSF48726">
    <property type="entry name" value="Immunoglobulin"/>
    <property type="match status" value="2"/>
</dbReference>
<feature type="domain" description="Ig-like" evidence="5">
    <location>
        <begin position="106"/>
        <end position="219"/>
    </location>
</feature>
<dbReference type="InterPro" id="IPR013783">
    <property type="entry name" value="Ig-like_fold"/>
</dbReference>
<comment type="caution">
    <text evidence="6">The sequence shown here is derived from an EMBL/GenBank/DDBJ whole genome shotgun (WGS) entry which is preliminary data.</text>
</comment>
<keyword evidence="3" id="KW-1015">Disulfide bond</keyword>
<keyword evidence="2" id="KW-0472">Membrane</keyword>
<evidence type="ECO:0000313" key="6">
    <source>
        <dbReference type="EMBL" id="KAG0729470.1"/>
    </source>
</evidence>
<dbReference type="SMART" id="SM00409">
    <property type="entry name" value="IG"/>
    <property type="match status" value="1"/>
</dbReference>
<protein>
    <recommendedName>
        <fullName evidence="5">Ig-like domain-containing protein</fullName>
    </recommendedName>
</protein>
<comment type="subcellular location">
    <subcellularLocation>
        <location evidence="1">Membrane</location>
        <topology evidence="1">Single-pass membrane protein</topology>
    </subcellularLocation>
</comment>
<feature type="domain" description="Ig-like" evidence="5">
    <location>
        <begin position="222"/>
        <end position="325"/>
    </location>
</feature>
<feature type="compositionally biased region" description="Polar residues" evidence="4">
    <location>
        <begin position="394"/>
        <end position="410"/>
    </location>
</feature>
<evidence type="ECO:0000313" key="7">
    <source>
        <dbReference type="Proteomes" id="UP000770661"/>
    </source>
</evidence>